<feature type="domain" description="CdiI immunity protein" evidence="1">
    <location>
        <begin position="5"/>
        <end position="93"/>
    </location>
</feature>
<organism evidence="2 3">
    <name type="scientific">Paraburkholderia sejongensis</name>
    <dbReference type="NCBI Taxonomy" id="2886946"/>
    <lineage>
        <taxon>Bacteria</taxon>
        <taxon>Pseudomonadati</taxon>
        <taxon>Pseudomonadota</taxon>
        <taxon>Betaproteobacteria</taxon>
        <taxon>Burkholderiales</taxon>
        <taxon>Burkholderiaceae</taxon>
        <taxon>Paraburkholderia</taxon>
    </lineage>
</organism>
<sequence length="96" mass="11340">MSSDRYPQLYLVCRAYFGQDFDLFGDTIAEIVSCYMQDSPPQHHQDLIREINLFFTDHPDTIELEFKREYGTGFKPKLWGHTSTSFLNELKRLLSE</sequence>
<dbReference type="RefSeq" id="WP_230507467.1">
    <property type="nucleotide sequence ID" value="NZ_JAJITD010000001.1"/>
</dbReference>
<gene>
    <name evidence="2" type="ORF">LJ656_01275</name>
</gene>
<dbReference type="InterPro" id="IPR041129">
    <property type="entry name" value="CdiI_2"/>
</dbReference>
<dbReference type="Pfam" id="PF18593">
    <property type="entry name" value="CdiI_2"/>
    <property type="match status" value="1"/>
</dbReference>
<dbReference type="Proteomes" id="UP001431019">
    <property type="component" value="Unassembled WGS sequence"/>
</dbReference>
<dbReference type="EMBL" id="JAJITD010000001">
    <property type="protein sequence ID" value="MCC8391205.1"/>
    <property type="molecule type" value="Genomic_DNA"/>
</dbReference>
<protein>
    <recommendedName>
        <fullName evidence="1">CdiI immunity protein domain-containing protein</fullName>
    </recommendedName>
</protein>
<proteinExistence type="predicted"/>
<accession>A0ABS8JMS1</accession>
<reference evidence="2 3" key="1">
    <citation type="submission" date="2021-11" db="EMBL/GenBank/DDBJ databases">
        <authorList>
            <person name="Oh E.-T."/>
            <person name="Kim S.-B."/>
        </authorList>
    </citation>
    <scope>NUCLEOTIDE SEQUENCE [LARGE SCALE GENOMIC DNA]</scope>
    <source>
        <strain evidence="2 3">MMS20-SJTR3</strain>
    </source>
</reference>
<keyword evidence="3" id="KW-1185">Reference proteome</keyword>
<evidence type="ECO:0000313" key="2">
    <source>
        <dbReference type="EMBL" id="MCC8391205.1"/>
    </source>
</evidence>
<name>A0ABS8JMS1_9BURK</name>
<evidence type="ECO:0000313" key="3">
    <source>
        <dbReference type="Proteomes" id="UP001431019"/>
    </source>
</evidence>
<comment type="caution">
    <text evidence="2">The sequence shown here is derived from an EMBL/GenBank/DDBJ whole genome shotgun (WGS) entry which is preliminary data.</text>
</comment>
<evidence type="ECO:0000259" key="1">
    <source>
        <dbReference type="Pfam" id="PF18593"/>
    </source>
</evidence>